<evidence type="ECO:0000256" key="9">
    <source>
        <dbReference type="PROSITE-ProRule" id="PRU00283"/>
    </source>
</evidence>
<feature type="domain" description="Kinesin motor" evidence="13">
    <location>
        <begin position="44"/>
        <end position="401"/>
    </location>
</feature>
<evidence type="ECO:0000313" key="14">
    <source>
        <dbReference type="EMBL" id="GMM44478.1"/>
    </source>
</evidence>
<keyword evidence="3 10" id="KW-0493">Microtubule</keyword>
<keyword evidence="11" id="KW-0175">Coiled coil</keyword>
<evidence type="ECO:0000256" key="10">
    <source>
        <dbReference type="RuleBase" id="RU000394"/>
    </source>
</evidence>
<dbReference type="GO" id="GO:0000073">
    <property type="term" value="P:initial mitotic spindle pole body separation"/>
    <property type="evidence" value="ECO:0007669"/>
    <property type="project" value="TreeGrafter"/>
</dbReference>
<evidence type="ECO:0000256" key="1">
    <source>
        <dbReference type="ARBA" id="ARBA00004245"/>
    </source>
</evidence>
<evidence type="ECO:0000256" key="7">
    <source>
        <dbReference type="ARBA" id="ARBA00023212"/>
    </source>
</evidence>
<keyword evidence="5 9" id="KW-0067">ATP-binding</keyword>
<sequence>MFRRQSGRRGSLMGGNYGNTNNGRLSNVSNTATINEDVSLFTESINVVVRCRGRGVRENELNSPNVVYTSTDRPTEVQINMLDNNHNENSNNNTNTNNDDKNSDISSTKYKTYKLDHVYGPSVDQMTFFQSAAENICNDFIKGYNCTIFAYGQTSAGKTYTMCGKNNGNLLTPESGIIPRCLNKLFEDLKKNKDKDDVDDENILKCSFVEIYNETLRDLLSDGNNDKLLKIYEKDKIIKINSLEEFYIKDFNEAMKIFHMGLNKKKIASTKMNENSSRSHTIFTVYLMKKKHNNKSEYQFSKINLVDLAGSENINRSGSMNQRAKEAGSINQSLLTLGRVINSLVDGSNFIPYRESKLTRLLQDSLGGKTKTMLIANISPTLIDLNSSISTLEYASKAKNIKNSSQIGTIINEDYLLSEMIEENRKLKLDLMATRKREHCIIMDENNYKEMYLIQKNLRDEVDELKGLKLSLMKQLEFQINKINVEKDKNDELVNNLTILENKIIESKNIINENMHNENTLKLKIDQLTNQFNEKIIKIKKRHHNIKSILNNKIMNQINLLNKELNTDNVISMKSLTSLKDEINKFDELIKEINNKNDESIESMSSILTYINNYKNNNEIVETHLMNINAKFDEKMNNDFKFHKFLNNELKEDKKEELFSSLNDNIKDVVDEFKKEMNEKISLLMNESFSVNYKQFLKFYQDKILTKDKEWDDNNTQNMKEIQEIHGSLSNVIKSGNEEVHGVFGNIRNAVKDSVYEVKDKVNEVRDNFNIVNKNIEEVEEEMKVHEKYTSDKVDKYKETITELGKNIGTILENHMVEEEEGEEEEQEENNDNKEVLKVVKDNSKNIIRTSFGIKREHSMESGLVKRQCNE</sequence>
<dbReference type="PRINTS" id="PR00380">
    <property type="entry name" value="KINESINHEAVY"/>
</dbReference>
<feature type="region of interest" description="Disordered" evidence="12">
    <location>
        <begin position="1"/>
        <end position="20"/>
    </location>
</feature>
<evidence type="ECO:0000256" key="5">
    <source>
        <dbReference type="ARBA" id="ARBA00022840"/>
    </source>
</evidence>
<name>A0AAV5QYV8_PICKL</name>
<dbReference type="InterPro" id="IPR027417">
    <property type="entry name" value="P-loop_NTPase"/>
</dbReference>
<evidence type="ECO:0000256" key="11">
    <source>
        <dbReference type="SAM" id="Coils"/>
    </source>
</evidence>
<keyword evidence="6 9" id="KW-0505">Motor protein</keyword>
<dbReference type="SUPFAM" id="SSF52540">
    <property type="entry name" value="P-loop containing nucleoside triphosphate hydrolases"/>
    <property type="match status" value="1"/>
</dbReference>
<gene>
    <name evidence="14" type="ORF">DAPK24_010530</name>
</gene>
<feature type="coiled-coil region" evidence="11">
    <location>
        <begin position="417"/>
        <end position="503"/>
    </location>
</feature>
<dbReference type="Pfam" id="PF00225">
    <property type="entry name" value="Kinesin"/>
    <property type="match status" value="1"/>
</dbReference>
<evidence type="ECO:0000256" key="4">
    <source>
        <dbReference type="ARBA" id="ARBA00022741"/>
    </source>
</evidence>
<dbReference type="SMART" id="SM00129">
    <property type="entry name" value="KISc"/>
    <property type="match status" value="1"/>
</dbReference>
<dbReference type="PROSITE" id="PS50067">
    <property type="entry name" value="KINESIN_MOTOR_2"/>
    <property type="match status" value="1"/>
</dbReference>
<dbReference type="GO" id="GO:0005876">
    <property type="term" value="C:spindle microtubule"/>
    <property type="evidence" value="ECO:0007669"/>
    <property type="project" value="TreeGrafter"/>
</dbReference>
<dbReference type="InterPro" id="IPR047149">
    <property type="entry name" value="KIF11-like"/>
</dbReference>
<comment type="subcellular location">
    <subcellularLocation>
        <location evidence="1">Cytoplasm</location>
        <location evidence="1">Cytoskeleton</location>
    </subcellularLocation>
</comment>
<dbReference type="GO" id="GO:0005634">
    <property type="term" value="C:nucleus"/>
    <property type="evidence" value="ECO:0007669"/>
    <property type="project" value="TreeGrafter"/>
</dbReference>
<feature type="compositionally biased region" description="Low complexity" evidence="12">
    <location>
        <begin position="83"/>
        <end position="97"/>
    </location>
</feature>
<keyword evidence="2" id="KW-0963">Cytoplasm</keyword>
<dbReference type="GO" id="GO:0008574">
    <property type="term" value="F:plus-end-directed microtubule motor activity"/>
    <property type="evidence" value="ECO:0007669"/>
    <property type="project" value="TreeGrafter"/>
</dbReference>
<reference evidence="14 15" key="1">
    <citation type="journal article" date="2023" name="Elife">
        <title>Identification of key yeast species and microbe-microbe interactions impacting larval growth of Drosophila in the wild.</title>
        <authorList>
            <person name="Mure A."/>
            <person name="Sugiura Y."/>
            <person name="Maeda R."/>
            <person name="Honda K."/>
            <person name="Sakurai N."/>
            <person name="Takahashi Y."/>
            <person name="Watada M."/>
            <person name="Katoh T."/>
            <person name="Gotoh A."/>
            <person name="Gotoh Y."/>
            <person name="Taniguchi I."/>
            <person name="Nakamura K."/>
            <person name="Hayashi T."/>
            <person name="Katayama T."/>
            <person name="Uemura T."/>
            <person name="Hattori Y."/>
        </authorList>
    </citation>
    <scope>NUCLEOTIDE SEQUENCE [LARGE SCALE GENOMIC DNA]</scope>
    <source>
        <strain evidence="14 15">PK-24</strain>
    </source>
</reference>
<dbReference type="InterPro" id="IPR036961">
    <property type="entry name" value="Kinesin_motor_dom_sf"/>
</dbReference>
<dbReference type="AlphaFoldDB" id="A0AAV5QYV8"/>
<feature type="coiled-coil region" evidence="11">
    <location>
        <begin position="576"/>
        <end position="631"/>
    </location>
</feature>
<dbReference type="GO" id="GO:0072686">
    <property type="term" value="C:mitotic spindle"/>
    <property type="evidence" value="ECO:0007669"/>
    <property type="project" value="TreeGrafter"/>
</dbReference>
<keyword evidence="15" id="KW-1185">Reference proteome</keyword>
<dbReference type="InterPro" id="IPR001752">
    <property type="entry name" value="Kinesin_motor_dom"/>
</dbReference>
<evidence type="ECO:0000256" key="2">
    <source>
        <dbReference type="ARBA" id="ARBA00022490"/>
    </source>
</evidence>
<proteinExistence type="inferred from homology"/>
<feature type="binding site" evidence="9">
    <location>
        <begin position="152"/>
        <end position="159"/>
    </location>
    <ligand>
        <name>ATP</name>
        <dbReference type="ChEBI" id="CHEBI:30616"/>
    </ligand>
</feature>
<dbReference type="Proteomes" id="UP001378960">
    <property type="component" value="Unassembled WGS sequence"/>
</dbReference>
<feature type="region of interest" description="Disordered" evidence="12">
    <location>
        <begin position="83"/>
        <end position="105"/>
    </location>
</feature>
<dbReference type="PANTHER" id="PTHR47970">
    <property type="entry name" value="KINESIN-LIKE PROTEIN KIF11"/>
    <property type="match status" value="1"/>
</dbReference>
<dbReference type="EMBL" id="BTGB01000001">
    <property type="protein sequence ID" value="GMM44478.1"/>
    <property type="molecule type" value="Genomic_DNA"/>
</dbReference>
<comment type="caution">
    <text evidence="14">The sequence shown here is derived from an EMBL/GenBank/DDBJ whole genome shotgun (WGS) entry which is preliminary data.</text>
</comment>
<evidence type="ECO:0000256" key="12">
    <source>
        <dbReference type="SAM" id="MobiDB-lite"/>
    </source>
</evidence>
<evidence type="ECO:0000256" key="8">
    <source>
        <dbReference type="ARBA" id="ARBA00034704"/>
    </source>
</evidence>
<evidence type="ECO:0000259" key="13">
    <source>
        <dbReference type="PROSITE" id="PS50067"/>
    </source>
</evidence>
<keyword evidence="7" id="KW-0206">Cytoskeleton</keyword>
<accession>A0AAV5QYV8</accession>
<dbReference type="PROSITE" id="PS00411">
    <property type="entry name" value="KINESIN_MOTOR_1"/>
    <property type="match status" value="1"/>
</dbReference>
<keyword evidence="4 9" id="KW-0547">Nucleotide-binding</keyword>
<evidence type="ECO:0000313" key="15">
    <source>
        <dbReference type="Proteomes" id="UP001378960"/>
    </source>
</evidence>
<dbReference type="GO" id="GO:0005524">
    <property type="term" value="F:ATP binding"/>
    <property type="evidence" value="ECO:0007669"/>
    <property type="project" value="UniProtKB-UniRule"/>
</dbReference>
<dbReference type="InterPro" id="IPR019821">
    <property type="entry name" value="Kinesin_motor_CS"/>
</dbReference>
<organism evidence="14 15">
    <name type="scientific">Pichia kluyveri</name>
    <name type="common">Yeast</name>
    <dbReference type="NCBI Taxonomy" id="36015"/>
    <lineage>
        <taxon>Eukaryota</taxon>
        <taxon>Fungi</taxon>
        <taxon>Dikarya</taxon>
        <taxon>Ascomycota</taxon>
        <taxon>Saccharomycotina</taxon>
        <taxon>Pichiomycetes</taxon>
        <taxon>Pichiales</taxon>
        <taxon>Pichiaceae</taxon>
        <taxon>Pichia</taxon>
    </lineage>
</organism>
<dbReference type="FunFam" id="3.40.850.10:FF:000019">
    <property type="entry name" value="Kinesin-like protein KIN-5D"/>
    <property type="match status" value="1"/>
</dbReference>
<evidence type="ECO:0000256" key="3">
    <source>
        <dbReference type="ARBA" id="ARBA00022701"/>
    </source>
</evidence>
<comment type="similarity">
    <text evidence="8">Belongs to the TRAFAC class myosin-kinesin ATPase superfamily. Kinesin family. KIN-5/BimC subfamily.</text>
</comment>
<evidence type="ECO:0000256" key="6">
    <source>
        <dbReference type="ARBA" id="ARBA00023175"/>
    </source>
</evidence>
<dbReference type="GO" id="GO:0008017">
    <property type="term" value="F:microtubule binding"/>
    <property type="evidence" value="ECO:0007669"/>
    <property type="project" value="InterPro"/>
</dbReference>
<dbReference type="Gene3D" id="3.40.850.10">
    <property type="entry name" value="Kinesin motor domain"/>
    <property type="match status" value="1"/>
</dbReference>
<dbReference type="PANTHER" id="PTHR47970:SF12">
    <property type="entry name" value="KINESIN FAMILY MEMBER 11"/>
    <property type="match status" value="1"/>
</dbReference>
<protein>
    <recommendedName>
        <fullName evidence="10">Kinesin-like protein</fullName>
    </recommendedName>
</protein>
<dbReference type="GO" id="GO:0007018">
    <property type="term" value="P:microtubule-based movement"/>
    <property type="evidence" value="ECO:0007669"/>
    <property type="project" value="InterPro"/>
</dbReference>